<feature type="region of interest" description="Disordered" evidence="1">
    <location>
        <begin position="327"/>
        <end position="359"/>
    </location>
</feature>
<dbReference type="InParanoid" id="D8RLL5"/>
<evidence type="ECO:0000313" key="3">
    <source>
        <dbReference type="Proteomes" id="UP000001514"/>
    </source>
</evidence>
<dbReference type="KEGG" id="smo:SELMODRAFT_441645"/>
<feature type="compositionally biased region" description="Low complexity" evidence="1">
    <location>
        <begin position="199"/>
        <end position="211"/>
    </location>
</feature>
<dbReference type="HOGENOM" id="CLU_720412_0_0_1"/>
<feature type="compositionally biased region" description="Polar residues" evidence="1">
    <location>
        <begin position="244"/>
        <end position="274"/>
    </location>
</feature>
<feature type="region of interest" description="Disordered" evidence="1">
    <location>
        <begin position="105"/>
        <end position="175"/>
    </location>
</feature>
<dbReference type="OrthoDB" id="1923324at2759"/>
<dbReference type="AlphaFoldDB" id="D8RLL5"/>
<feature type="compositionally biased region" description="Low complexity" evidence="1">
    <location>
        <begin position="111"/>
        <end position="121"/>
    </location>
</feature>
<dbReference type="Gramene" id="EFJ26942">
    <property type="protein sequence ID" value="EFJ26942"/>
    <property type="gene ID" value="SELMODRAFT_441645"/>
</dbReference>
<keyword evidence="3" id="KW-1185">Reference proteome</keyword>
<accession>D8RLL5</accession>
<evidence type="ECO:0000313" key="2">
    <source>
        <dbReference type="EMBL" id="EFJ26942.1"/>
    </source>
</evidence>
<name>D8RLL5_SELML</name>
<feature type="region of interest" description="Disordered" evidence="1">
    <location>
        <begin position="244"/>
        <end position="280"/>
    </location>
</feature>
<feature type="compositionally biased region" description="Basic and acidic residues" evidence="1">
    <location>
        <begin position="150"/>
        <end position="166"/>
    </location>
</feature>
<evidence type="ECO:0000256" key="1">
    <source>
        <dbReference type="SAM" id="MobiDB-lite"/>
    </source>
</evidence>
<dbReference type="EMBL" id="GL377583">
    <property type="protein sequence ID" value="EFJ26942.1"/>
    <property type="molecule type" value="Genomic_DNA"/>
</dbReference>
<dbReference type="Proteomes" id="UP000001514">
    <property type="component" value="Unassembled WGS sequence"/>
</dbReference>
<sequence>MALKGVQMRECGLSTGSSSLAVKAFQLSIAAAQNPLAIEYWDYLEHIEAPQWVDLSVEASLEGTEGDDPWFYQHHPHHETPLEELVFAPCSDFKQEVANEELNFTSKEVTSSSEQSLSLESSQERSELKNHENGRLLPSKPKRIQLRPACEIRKEDGKDGKQERSENSIGSSPSESFSAKLLATLMARLRTNEEVQTASDSNPLDDSLSSSKQMKRGDDTDAPCDIHVRTQRVRASIACVTLSGTSNHEGSTKPSRNATGSPLRNKENSSTPTRGKSALGQLKKPKLMNVRKSLATFEFGKNSNGTFSIGRSDGVMVQRRRLSCKSPRLKTPKSLRASTERKSTKMARVSPDTKGPPAKARAYGVAGDELAALIAKHNSKFLLKPKYEPRLHSTRDIREWERRTGQLYYSLQPIERVKVNQDISEFKRSKIL</sequence>
<protein>
    <submittedName>
        <fullName evidence="2">Uncharacterized protein</fullName>
    </submittedName>
</protein>
<gene>
    <name evidence="2" type="ORF">SELMODRAFT_441645</name>
</gene>
<reference evidence="2 3" key="1">
    <citation type="journal article" date="2011" name="Science">
        <title>The Selaginella genome identifies genetic changes associated with the evolution of vascular plants.</title>
        <authorList>
            <person name="Banks J.A."/>
            <person name="Nishiyama T."/>
            <person name="Hasebe M."/>
            <person name="Bowman J.L."/>
            <person name="Gribskov M."/>
            <person name="dePamphilis C."/>
            <person name="Albert V.A."/>
            <person name="Aono N."/>
            <person name="Aoyama T."/>
            <person name="Ambrose B.A."/>
            <person name="Ashton N.W."/>
            <person name="Axtell M.J."/>
            <person name="Barker E."/>
            <person name="Barker M.S."/>
            <person name="Bennetzen J.L."/>
            <person name="Bonawitz N.D."/>
            <person name="Chapple C."/>
            <person name="Cheng C."/>
            <person name="Correa L.G."/>
            <person name="Dacre M."/>
            <person name="DeBarry J."/>
            <person name="Dreyer I."/>
            <person name="Elias M."/>
            <person name="Engstrom E.M."/>
            <person name="Estelle M."/>
            <person name="Feng L."/>
            <person name="Finet C."/>
            <person name="Floyd S.K."/>
            <person name="Frommer W.B."/>
            <person name="Fujita T."/>
            <person name="Gramzow L."/>
            <person name="Gutensohn M."/>
            <person name="Harholt J."/>
            <person name="Hattori M."/>
            <person name="Heyl A."/>
            <person name="Hirai T."/>
            <person name="Hiwatashi Y."/>
            <person name="Ishikawa M."/>
            <person name="Iwata M."/>
            <person name="Karol K.G."/>
            <person name="Koehler B."/>
            <person name="Kolukisaoglu U."/>
            <person name="Kubo M."/>
            <person name="Kurata T."/>
            <person name="Lalonde S."/>
            <person name="Li K."/>
            <person name="Li Y."/>
            <person name="Litt A."/>
            <person name="Lyons E."/>
            <person name="Manning G."/>
            <person name="Maruyama T."/>
            <person name="Michael T.P."/>
            <person name="Mikami K."/>
            <person name="Miyazaki S."/>
            <person name="Morinaga S."/>
            <person name="Murata T."/>
            <person name="Mueller-Roeber B."/>
            <person name="Nelson D.R."/>
            <person name="Obara M."/>
            <person name="Oguri Y."/>
            <person name="Olmstead R.G."/>
            <person name="Onodera N."/>
            <person name="Petersen B.L."/>
            <person name="Pils B."/>
            <person name="Prigge M."/>
            <person name="Rensing S.A."/>
            <person name="Riano-Pachon D.M."/>
            <person name="Roberts A.W."/>
            <person name="Sato Y."/>
            <person name="Scheller H.V."/>
            <person name="Schulz B."/>
            <person name="Schulz C."/>
            <person name="Shakirov E.V."/>
            <person name="Shibagaki N."/>
            <person name="Shinohara N."/>
            <person name="Shippen D.E."/>
            <person name="Soerensen I."/>
            <person name="Sotooka R."/>
            <person name="Sugimoto N."/>
            <person name="Sugita M."/>
            <person name="Sumikawa N."/>
            <person name="Tanurdzic M."/>
            <person name="Theissen G."/>
            <person name="Ulvskov P."/>
            <person name="Wakazuki S."/>
            <person name="Weng J.K."/>
            <person name="Willats W.W."/>
            <person name="Wipf D."/>
            <person name="Wolf P.G."/>
            <person name="Yang L."/>
            <person name="Zimmer A.D."/>
            <person name="Zhu Q."/>
            <person name="Mitros T."/>
            <person name="Hellsten U."/>
            <person name="Loque D."/>
            <person name="Otillar R."/>
            <person name="Salamov A."/>
            <person name="Schmutz J."/>
            <person name="Shapiro H."/>
            <person name="Lindquist E."/>
            <person name="Lucas S."/>
            <person name="Rokhsar D."/>
            <person name="Grigoriev I.V."/>
        </authorList>
    </citation>
    <scope>NUCLEOTIDE SEQUENCE [LARGE SCALE GENOMIC DNA]</scope>
</reference>
<feature type="region of interest" description="Disordered" evidence="1">
    <location>
        <begin position="193"/>
        <end position="223"/>
    </location>
</feature>
<feature type="compositionally biased region" description="Basic and acidic residues" evidence="1">
    <location>
        <begin position="122"/>
        <end position="134"/>
    </location>
</feature>
<proteinExistence type="predicted"/>
<dbReference type="eggNOG" id="ENOG502S7KX">
    <property type="taxonomic scope" value="Eukaryota"/>
</dbReference>
<organism evidence="3">
    <name type="scientific">Selaginella moellendorffii</name>
    <name type="common">Spikemoss</name>
    <dbReference type="NCBI Taxonomy" id="88036"/>
    <lineage>
        <taxon>Eukaryota</taxon>
        <taxon>Viridiplantae</taxon>
        <taxon>Streptophyta</taxon>
        <taxon>Embryophyta</taxon>
        <taxon>Tracheophyta</taxon>
        <taxon>Lycopodiopsida</taxon>
        <taxon>Selaginellales</taxon>
        <taxon>Selaginellaceae</taxon>
        <taxon>Selaginella</taxon>
    </lineage>
</organism>